<dbReference type="Proteomes" id="UP000781958">
    <property type="component" value="Unassembled WGS sequence"/>
</dbReference>
<gene>
    <name evidence="2" type="ORF">J2851_005620</name>
</gene>
<comment type="caution">
    <text evidence="2">The sequence shown here is derived from an EMBL/GenBank/DDBJ whole genome shotgun (WGS) entry which is preliminary data.</text>
</comment>
<evidence type="ECO:0008006" key="4">
    <source>
        <dbReference type="Google" id="ProtNLM"/>
    </source>
</evidence>
<keyword evidence="3" id="KW-1185">Reference proteome</keyword>
<evidence type="ECO:0000256" key="1">
    <source>
        <dbReference type="SAM" id="Coils"/>
    </source>
</evidence>
<reference evidence="2 3" key="1">
    <citation type="submission" date="2021-03" db="EMBL/GenBank/DDBJ databases">
        <title>Genomic Encyclopedia of Type Strains, Phase III (KMG-III): the genomes of soil and plant-associated and newly described type strains.</title>
        <authorList>
            <person name="Whitman W."/>
        </authorList>
    </citation>
    <scope>NUCLEOTIDE SEQUENCE [LARGE SCALE GENOMIC DNA]</scope>
    <source>
        <strain evidence="2 3">IMMIB AFH-6</strain>
    </source>
</reference>
<protein>
    <recommendedName>
        <fullName evidence="4">Histidine kinase</fullName>
    </recommendedName>
</protein>
<organism evidence="2 3">
    <name type="scientific">Azospirillum rugosum</name>
    <dbReference type="NCBI Taxonomy" id="416170"/>
    <lineage>
        <taxon>Bacteria</taxon>
        <taxon>Pseudomonadati</taxon>
        <taxon>Pseudomonadota</taxon>
        <taxon>Alphaproteobacteria</taxon>
        <taxon>Rhodospirillales</taxon>
        <taxon>Azospirillaceae</taxon>
        <taxon>Azospirillum</taxon>
    </lineage>
</organism>
<name>A0ABS4SV22_9PROT</name>
<evidence type="ECO:0000313" key="2">
    <source>
        <dbReference type="EMBL" id="MBP2295807.1"/>
    </source>
</evidence>
<evidence type="ECO:0000313" key="3">
    <source>
        <dbReference type="Proteomes" id="UP000781958"/>
    </source>
</evidence>
<dbReference type="RefSeq" id="WP_209770427.1">
    <property type="nucleotide sequence ID" value="NZ_JAGINP010000024.1"/>
</dbReference>
<proteinExistence type="predicted"/>
<dbReference type="EMBL" id="JAGINP010000024">
    <property type="protein sequence ID" value="MBP2295807.1"/>
    <property type="molecule type" value="Genomic_DNA"/>
</dbReference>
<keyword evidence="1" id="KW-0175">Coiled coil</keyword>
<accession>A0ABS4SV22</accession>
<sequence>MTDETTKTSSIGDDIIRPDDLRRIAEESEMAKLKEALEHEKKLQEEQESVRDAFMHQHIRPDAKERFTRAVRAAAERGVNEIQITRFPSSYCTDGGRAINNFEADWPDSLTGYAREAYEVFDKHLRSKGYKLRAQILDYPGGMPGDVGLFLRW</sequence>
<feature type="coiled-coil region" evidence="1">
    <location>
        <begin position="23"/>
        <end position="53"/>
    </location>
</feature>